<accession>A0A2A9HDT0</accession>
<dbReference type="CDD" id="cd10747">
    <property type="entry name" value="DnaJ_C"/>
    <property type="match status" value="1"/>
</dbReference>
<dbReference type="GO" id="GO:0051082">
    <property type="term" value="F:unfolded protein binding"/>
    <property type="evidence" value="ECO:0007669"/>
    <property type="project" value="UniProtKB-UniRule"/>
</dbReference>
<dbReference type="SUPFAM" id="SSF46565">
    <property type="entry name" value="Chaperone J-domain"/>
    <property type="match status" value="1"/>
</dbReference>
<gene>
    <name evidence="6" type="primary">dnaJ</name>
    <name evidence="8" type="ORF">A9A59_0152</name>
</gene>
<comment type="similarity">
    <text evidence="6">Belongs to the DnaJ family.</text>
</comment>
<dbReference type="Gene3D" id="2.60.260.20">
    <property type="entry name" value="Urease metallochaperone UreE, N-terminal domain"/>
    <property type="match status" value="2"/>
</dbReference>
<sequence>MAKDFYEVLGVSRTASEKEIKAAYRKLARKYHPDVNPGDKAAEARFKEINQAYEVLSDPEKRKKYDRWGDQWELADQFEAAGARPGGGNPFARGGSPFGREDGAGDPFSDFGSIFETLFRRERGGPRGMGGSRRGQDVETPVEITLEEAFHGTTRTLNLQTPDVCRTCGGTGEIAGALCHACEGMGTTMKVRRLEVRIPPGVKTGSRVRIAGEGRPGIGNGAPGDLYLLVTVLPHARFERKGDDLVTEVDVPVVDAVLGGEVMVQTIDGRVALRIPELTQNGRQFRLSGKGMPVLGQAGKRGDLYVKVRVLLPDHLTAEERKHWEALRELRGAAARR</sequence>
<keyword evidence="4 6" id="KW-0862">Zinc</keyword>
<reference evidence="8 9" key="1">
    <citation type="submission" date="2017-09" db="EMBL/GenBank/DDBJ databases">
        <title>Sequencing the genomes of two abundant thermophiles in Great Basin hot springs: Thermocrinis jamiesonii and novel Chloroflexi Thermoflexus hugenholtzii.</title>
        <authorList>
            <person name="Hedlund B."/>
        </authorList>
    </citation>
    <scope>NUCLEOTIDE SEQUENCE [LARGE SCALE GENOMIC DNA]</scope>
    <source>
        <strain evidence="8 9">G233</strain>
    </source>
</reference>
<feature type="binding site" evidence="6">
    <location>
        <position position="179"/>
    </location>
    <ligand>
        <name>Zn(2+)</name>
        <dbReference type="ChEBI" id="CHEBI:29105"/>
        <label>1</label>
    </ligand>
</feature>
<comment type="caution">
    <text evidence="8">The sequence shown here is derived from an EMBL/GenBank/DDBJ whole genome shotgun (WGS) entry which is preliminary data.</text>
</comment>
<evidence type="ECO:0000256" key="1">
    <source>
        <dbReference type="ARBA" id="ARBA00022723"/>
    </source>
</evidence>
<dbReference type="Gene3D" id="6.20.20.10">
    <property type="match status" value="1"/>
</dbReference>
<feature type="binding site" evidence="6">
    <location>
        <position position="168"/>
    </location>
    <ligand>
        <name>Zn(2+)</name>
        <dbReference type="ChEBI" id="CHEBI:29105"/>
        <label>1</label>
    </ligand>
</feature>
<dbReference type="Proteomes" id="UP000223071">
    <property type="component" value="Unassembled WGS sequence"/>
</dbReference>
<feature type="binding site" evidence="6">
    <location>
        <position position="165"/>
    </location>
    <ligand>
        <name>Zn(2+)</name>
        <dbReference type="ChEBI" id="CHEBI:29105"/>
        <label>1</label>
    </ligand>
</feature>
<dbReference type="GO" id="GO:0005524">
    <property type="term" value="F:ATP binding"/>
    <property type="evidence" value="ECO:0007669"/>
    <property type="project" value="InterPro"/>
</dbReference>
<dbReference type="PROSITE" id="PS50076">
    <property type="entry name" value="DNAJ_2"/>
    <property type="match status" value="1"/>
</dbReference>
<evidence type="ECO:0000256" key="4">
    <source>
        <dbReference type="ARBA" id="ARBA00022833"/>
    </source>
</evidence>
<dbReference type="SUPFAM" id="SSF49493">
    <property type="entry name" value="HSP40/DnaJ peptide-binding domain"/>
    <property type="match status" value="2"/>
</dbReference>
<dbReference type="GO" id="GO:0009408">
    <property type="term" value="P:response to heat"/>
    <property type="evidence" value="ECO:0007669"/>
    <property type="project" value="InterPro"/>
</dbReference>
<organism evidence="8 9">
    <name type="scientific">Tepidiforma thermophila (strain KCTC 52669 / CGMCC 1.13589 / G233)</name>
    <dbReference type="NCBI Taxonomy" id="2761530"/>
    <lineage>
        <taxon>Bacteria</taxon>
        <taxon>Bacillati</taxon>
        <taxon>Chloroflexota</taxon>
        <taxon>Tepidiformia</taxon>
        <taxon>Tepidiformales</taxon>
        <taxon>Tepidiformaceae</taxon>
        <taxon>Tepidiforma</taxon>
    </lineage>
</organism>
<proteinExistence type="inferred from homology"/>
<keyword evidence="5 6" id="KW-0143">Chaperone</keyword>
<evidence type="ECO:0000256" key="5">
    <source>
        <dbReference type="ARBA" id="ARBA00023186"/>
    </source>
</evidence>
<dbReference type="FunFam" id="2.60.260.20:FF:000005">
    <property type="entry name" value="Chaperone protein dnaJ 1, mitochondrial"/>
    <property type="match status" value="1"/>
</dbReference>
<keyword evidence="6" id="KW-0235">DNA replication</keyword>
<comment type="function">
    <text evidence="6">Participates actively in the response to hyperosmotic and heat shock by preventing the aggregation of stress-denatured proteins and by disaggregating proteins, also in an autonomous, DnaK-independent fashion. Unfolded proteins bind initially to DnaJ; upon interaction with the DnaJ-bound protein, DnaK hydrolyzes its bound ATP, resulting in the formation of a stable complex. GrpE releases ADP from DnaK; ATP binding to DnaK triggers the release of the substrate protein, thus completing the reaction cycle. Several rounds of ATP-dependent interactions between DnaJ, DnaK and GrpE are required for fully efficient folding. Also involved, together with DnaK and GrpE, in the DNA replication of plasmids through activation of initiation proteins.</text>
</comment>
<feature type="domain" description="J" evidence="7">
    <location>
        <begin position="4"/>
        <end position="69"/>
    </location>
</feature>
<evidence type="ECO:0000259" key="7">
    <source>
        <dbReference type="PROSITE" id="PS50076"/>
    </source>
</evidence>
<dbReference type="GO" id="GO:0042026">
    <property type="term" value="P:protein refolding"/>
    <property type="evidence" value="ECO:0007669"/>
    <property type="project" value="TreeGrafter"/>
</dbReference>
<dbReference type="GO" id="GO:0006260">
    <property type="term" value="P:DNA replication"/>
    <property type="evidence" value="ECO:0007669"/>
    <property type="project" value="UniProtKB-KW"/>
</dbReference>
<dbReference type="PANTHER" id="PTHR43096:SF52">
    <property type="entry name" value="DNAJ HOMOLOG 1, MITOCHONDRIAL-RELATED"/>
    <property type="match status" value="1"/>
</dbReference>
<dbReference type="GO" id="GO:0005737">
    <property type="term" value="C:cytoplasm"/>
    <property type="evidence" value="ECO:0007669"/>
    <property type="project" value="UniProtKB-SubCell"/>
</dbReference>
<dbReference type="InterPro" id="IPR002939">
    <property type="entry name" value="DnaJ_C"/>
</dbReference>
<keyword evidence="9" id="KW-1185">Reference proteome</keyword>
<keyword evidence="1 6" id="KW-0479">Metal-binding</keyword>
<dbReference type="PANTHER" id="PTHR43096">
    <property type="entry name" value="DNAJ HOMOLOG 1, MITOCHONDRIAL-RELATED"/>
    <property type="match status" value="1"/>
</dbReference>
<dbReference type="InterPro" id="IPR012724">
    <property type="entry name" value="DnaJ"/>
</dbReference>
<evidence type="ECO:0000256" key="3">
    <source>
        <dbReference type="ARBA" id="ARBA00022771"/>
    </source>
</evidence>
<dbReference type="RefSeq" id="WP_098502452.1">
    <property type="nucleotide sequence ID" value="NZ_PDJQ01000001.1"/>
</dbReference>
<name>A0A2A9HDT0_TEPT2</name>
<dbReference type="GO" id="GO:0008270">
    <property type="term" value="F:zinc ion binding"/>
    <property type="evidence" value="ECO:0007669"/>
    <property type="project" value="UniProtKB-UniRule"/>
</dbReference>
<keyword evidence="2 6" id="KW-0677">Repeat</keyword>
<evidence type="ECO:0000313" key="8">
    <source>
        <dbReference type="EMBL" id="PFG72959.1"/>
    </source>
</evidence>
<dbReference type="InterPro" id="IPR008971">
    <property type="entry name" value="HSP40/DnaJ_pept-bd"/>
</dbReference>
<dbReference type="CDD" id="cd06257">
    <property type="entry name" value="DnaJ"/>
    <property type="match status" value="1"/>
</dbReference>
<keyword evidence="3" id="KW-0863">Zinc-finger</keyword>
<comment type="domain">
    <text evidence="6">The J domain is necessary and sufficient to stimulate DnaK ATPase activity. Zinc center 1 plays an important role in the autonomous, DnaK-independent chaperone activity of DnaJ. Zinc center 2 is essential for interaction with DnaK and for DnaJ activity.</text>
</comment>
<dbReference type="EMBL" id="PDJQ01000001">
    <property type="protein sequence ID" value="PFG72959.1"/>
    <property type="molecule type" value="Genomic_DNA"/>
</dbReference>
<comment type="cofactor">
    <cofactor evidence="6">
        <name>Zn(2+)</name>
        <dbReference type="ChEBI" id="CHEBI:29105"/>
    </cofactor>
    <text evidence="6">Binds 2 Zn(2+) ions per monomer.</text>
</comment>
<protein>
    <recommendedName>
        <fullName evidence="6">Chaperone protein DnaJ</fullName>
    </recommendedName>
</protein>
<keyword evidence="6" id="KW-0963">Cytoplasm</keyword>
<dbReference type="InterPro" id="IPR036410">
    <property type="entry name" value="HSP_DnaJ_Cys-rich_dom_sf"/>
</dbReference>
<evidence type="ECO:0000256" key="2">
    <source>
        <dbReference type="ARBA" id="ARBA00022737"/>
    </source>
</evidence>
<feature type="binding site" evidence="6">
    <location>
        <position position="182"/>
    </location>
    <ligand>
        <name>Zn(2+)</name>
        <dbReference type="ChEBI" id="CHEBI:29105"/>
        <label>1</label>
    </ligand>
</feature>
<comment type="subunit">
    <text evidence="6">Homodimer.</text>
</comment>
<dbReference type="HAMAP" id="MF_01152">
    <property type="entry name" value="DnaJ"/>
    <property type="match status" value="1"/>
</dbReference>
<dbReference type="InterPro" id="IPR036869">
    <property type="entry name" value="J_dom_sf"/>
</dbReference>
<dbReference type="Pfam" id="PF01556">
    <property type="entry name" value="DnaJ_C"/>
    <property type="match status" value="1"/>
</dbReference>
<comment type="subcellular location">
    <subcellularLocation>
        <location evidence="6">Cytoplasm</location>
    </subcellularLocation>
</comment>
<dbReference type="PRINTS" id="PR00625">
    <property type="entry name" value="JDOMAIN"/>
</dbReference>
<dbReference type="InterPro" id="IPR018253">
    <property type="entry name" value="DnaJ_domain_CS"/>
</dbReference>
<dbReference type="Pfam" id="PF00226">
    <property type="entry name" value="DnaJ"/>
    <property type="match status" value="1"/>
</dbReference>
<dbReference type="InterPro" id="IPR001623">
    <property type="entry name" value="DnaJ_domain"/>
</dbReference>
<dbReference type="PROSITE" id="PS00636">
    <property type="entry name" value="DNAJ_1"/>
    <property type="match status" value="1"/>
</dbReference>
<dbReference type="AlphaFoldDB" id="A0A2A9HDT0"/>
<evidence type="ECO:0000313" key="9">
    <source>
        <dbReference type="Proteomes" id="UP000223071"/>
    </source>
</evidence>
<dbReference type="SUPFAM" id="SSF57938">
    <property type="entry name" value="DnaJ/Hsp40 cysteine-rich domain"/>
    <property type="match status" value="1"/>
</dbReference>
<comment type="caution">
    <text evidence="6">Lacks conserved residue(s) required for the propagation of feature annotation.</text>
</comment>
<keyword evidence="6" id="KW-0346">Stress response</keyword>
<evidence type="ECO:0000256" key="6">
    <source>
        <dbReference type="HAMAP-Rule" id="MF_01152"/>
    </source>
</evidence>
<dbReference type="Gene3D" id="1.10.287.110">
    <property type="entry name" value="DnaJ domain"/>
    <property type="match status" value="1"/>
</dbReference>
<dbReference type="SMART" id="SM00271">
    <property type="entry name" value="DnaJ"/>
    <property type="match status" value="1"/>
</dbReference>